<feature type="region of interest" description="Disordered" evidence="1">
    <location>
        <begin position="52"/>
        <end position="82"/>
    </location>
</feature>
<organism evidence="2 3">
    <name type="scientific">Piloderma croceum (strain F 1598)</name>
    <dbReference type="NCBI Taxonomy" id="765440"/>
    <lineage>
        <taxon>Eukaryota</taxon>
        <taxon>Fungi</taxon>
        <taxon>Dikarya</taxon>
        <taxon>Basidiomycota</taxon>
        <taxon>Agaricomycotina</taxon>
        <taxon>Agaricomycetes</taxon>
        <taxon>Agaricomycetidae</taxon>
        <taxon>Atheliales</taxon>
        <taxon>Atheliaceae</taxon>
        <taxon>Piloderma</taxon>
    </lineage>
</organism>
<keyword evidence="3" id="KW-1185">Reference proteome</keyword>
<evidence type="ECO:0000313" key="2">
    <source>
        <dbReference type="EMBL" id="KIM86132.1"/>
    </source>
</evidence>
<evidence type="ECO:0000256" key="1">
    <source>
        <dbReference type="SAM" id="MobiDB-lite"/>
    </source>
</evidence>
<dbReference type="Proteomes" id="UP000054166">
    <property type="component" value="Unassembled WGS sequence"/>
</dbReference>
<proteinExistence type="predicted"/>
<dbReference type="HOGENOM" id="CLU_2559077_0_0_1"/>
<gene>
    <name evidence="2" type="ORF">PILCRDRAFT_816671</name>
</gene>
<accession>A0A0C3C8Y5</accession>
<reference evidence="2 3" key="1">
    <citation type="submission" date="2014-04" db="EMBL/GenBank/DDBJ databases">
        <authorList>
            <consortium name="DOE Joint Genome Institute"/>
            <person name="Kuo A."/>
            <person name="Tarkka M."/>
            <person name="Buscot F."/>
            <person name="Kohler A."/>
            <person name="Nagy L.G."/>
            <person name="Floudas D."/>
            <person name="Copeland A."/>
            <person name="Barry K.W."/>
            <person name="Cichocki N."/>
            <person name="Veneault-Fourrey C."/>
            <person name="LaButti K."/>
            <person name="Lindquist E.A."/>
            <person name="Lipzen A."/>
            <person name="Lundell T."/>
            <person name="Morin E."/>
            <person name="Murat C."/>
            <person name="Sun H."/>
            <person name="Tunlid A."/>
            <person name="Henrissat B."/>
            <person name="Grigoriev I.V."/>
            <person name="Hibbett D.S."/>
            <person name="Martin F."/>
            <person name="Nordberg H.P."/>
            <person name="Cantor M.N."/>
            <person name="Hua S.X."/>
        </authorList>
    </citation>
    <scope>NUCLEOTIDE SEQUENCE [LARGE SCALE GENOMIC DNA]</scope>
    <source>
        <strain evidence="2 3">F 1598</strain>
    </source>
</reference>
<name>A0A0C3C8Y5_PILCF</name>
<sequence>MPLFQTSVWHYGGYQLHAMNQLPRTSNLKITKEGKKNTRQQICLHITFHAPQQPSYSSPALQPHPYSKSYPDPHNPQIYPKI</sequence>
<dbReference type="EMBL" id="KN832983">
    <property type="protein sequence ID" value="KIM86132.1"/>
    <property type="molecule type" value="Genomic_DNA"/>
</dbReference>
<reference evidence="3" key="2">
    <citation type="submission" date="2015-01" db="EMBL/GenBank/DDBJ databases">
        <title>Evolutionary Origins and Diversification of the Mycorrhizal Mutualists.</title>
        <authorList>
            <consortium name="DOE Joint Genome Institute"/>
            <consortium name="Mycorrhizal Genomics Consortium"/>
            <person name="Kohler A."/>
            <person name="Kuo A."/>
            <person name="Nagy L.G."/>
            <person name="Floudas D."/>
            <person name="Copeland A."/>
            <person name="Barry K.W."/>
            <person name="Cichocki N."/>
            <person name="Veneault-Fourrey C."/>
            <person name="LaButti K."/>
            <person name="Lindquist E.A."/>
            <person name="Lipzen A."/>
            <person name="Lundell T."/>
            <person name="Morin E."/>
            <person name="Murat C."/>
            <person name="Riley R."/>
            <person name="Ohm R."/>
            <person name="Sun H."/>
            <person name="Tunlid A."/>
            <person name="Henrissat B."/>
            <person name="Grigoriev I.V."/>
            <person name="Hibbett D.S."/>
            <person name="Martin F."/>
        </authorList>
    </citation>
    <scope>NUCLEOTIDE SEQUENCE [LARGE SCALE GENOMIC DNA]</scope>
    <source>
        <strain evidence="3">F 1598</strain>
    </source>
</reference>
<dbReference type="AlphaFoldDB" id="A0A0C3C8Y5"/>
<dbReference type="InParanoid" id="A0A0C3C8Y5"/>
<evidence type="ECO:0000313" key="3">
    <source>
        <dbReference type="Proteomes" id="UP000054166"/>
    </source>
</evidence>
<protein>
    <submittedName>
        <fullName evidence="2">Uncharacterized protein</fullName>
    </submittedName>
</protein>